<evidence type="ECO:0000256" key="1">
    <source>
        <dbReference type="SAM" id="MobiDB-lite"/>
    </source>
</evidence>
<gene>
    <name evidence="2" type="ORF">Tco_0974248</name>
</gene>
<keyword evidence="3" id="KW-1185">Reference proteome</keyword>
<dbReference type="Proteomes" id="UP001151760">
    <property type="component" value="Unassembled WGS sequence"/>
</dbReference>
<feature type="compositionally biased region" description="Polar residues" evidence="1">
    <location>
        <begin position="1"/>
        <end position="21"/>
    </location>
</feature>
<feature type="compositionally biased region" description="Basic and acidic residues" evidence="1">
    <location>
        <begin position="144"/>
        <end position="161"/>
    </location>
</feature>
<comment type="caution">
    <text evidence="2">The sequence shown here is derived from an EMBL/GenBank/DDBJ whole genome shotgun (WGS) entry which is preliminary data.</text>
</comment>
<reference evidence="2" key="2">
    <citation type="submission" date="2022-01" db="EMBL/GenBank/DDBJ databases">
        <authorList>
            <person name="Yamashiro T."/>
            <person name="Shiraishi A."/>
            <person name="Satake H."/>
            <person name="Nakayama K."/>
        </authorList>
    </citation>
    <scope>NUCLEOTIDE SEQUENCE</scope>
</reference>
<organism evidence="2 3">
    <name type="scientific">Tanacetum coccineum</name>
    <dbReference type="NCBI Taxonomy" id="301880"/>
    <lineage>
        <taxon>Eukaryota</taxon>
        <taxon>Viridiplantae</taxon>
        <taxon>Streptophyta</taxon>
        <taxon>Embryophyta</taxon>
        <taxon>Tracheophyta</taxon>
        <taxon>Spermatophyta</taxon>
        <taxon>Magnoliopsida</taxon>
        <taxon>eudicotyledons</taxon>
        <taxon>Gunneridae</taxon>
        <taxon>Pentapetalae</taxon>
        <taxon>asterids</taxon>
        <taxon>campanulids</taxon>
        <taxon>Asterales</taxon>
        <taxon>Asteraceae</taxon>
        <taxon>Asteroideae</taxon>
        <taxon>Anthemideae</taxon>
        <taxon>Anthemidinae</taxon>
        <taxon>Tanacetum</taxon>
    </lineage>
</organism>
<protein>
    <submittedName>
        <fullName evidence="2">Uncharacterized protein</fullName>
    </submittedName>
</protein>
<feature type="compositionally biased region" description="Basic and acidic residues" evidence="1">
    <location>
        <begin position="22"/>
        <end position="46"/>
    </location>
</feature>
<reference evidence="2" key="1">
    <citation type="journal article" date="2022" name="Int. J. Mol. Sci.">
        <title>Draft Genome of Tanacetum Coccineum: Genomic Comparison of Closely Related Tanacetum-Family Plants.</title>
        <authorList>
            <person name="Yamashiro T."/>
            <person name="Shiraishi A."/>
            <person name="Nakayama K."/>
            <person name="Satake H."/>
        </authorList>
    </citation>
    <scope>NUCLEOTIDE SEQUENCE</scope>
</reference>
<feature type="region of interest" description="Disordered" evidence="1">
    <location>
        <begin position="144"/>
        <end position="168"/>
    </location>
</feature>
<feature type="region of interest" description="Disordered" evidence="1">
    <location>
        <begin position="1"/>
        <end position="50"/>
    </location>
</feature>
<evidence type="ECO:0000313" key="3">
    <source>
        <dbReference type="Proteomes" id="UP001151760"/>
    </source>
</evidence>
<name>A0ABQ5EB28_9ASTR</name>
<evidence type="ECO:0000313" key="2">
    <source>
        <dbReference type="EMBL" id="GJT48091.1"/>
    </source>
</evidence>
<sequence length="168" mass="18972">MEPQCSTQIHSSINTITIHPKQQSDSRNDKTEENEEEKRNSLENHFDSSIPPDPSIAFITKKVLKLNPLFDFARIGSPSPNAELSAPKRKSRRRVVIKNKSRGWTITHKEEPKQDTRKCGGCVVFICAIFDSLFQKPLEVGGMERKGEGKGKLNPKEDGREMQNNGII</sequence>
<dbReference type="EMBL" id="BQNB010016124">
    <property type="protein sequence ID" value="GJT48091.1"/>
    <property type="molecule type" value="Genomic_DNA"/>
</dbReference>
<proteinExistence type="predicted"/>
<accession>A0ABQ5EB28</accession>